<dbReference type="Pfam" id="PF13500">
    <property type="entry name" value="AAA_26"/>
    <property type="match status" value="1"/>
</dbReference>
<accession>A3M0N5</accession>
<sequence length="217" mass="23851">MKGLRIFVAGTDTDVGKTFVSSILAKRWGCNYWKPIQTGLESEEGDLMTVKRLTKLKSDHFASPSVSLRKPLSPWVAAMHENKEIRVSDFTIPKRFQQSERCLLVEGAGGLYVPINRNEIMTDLITQLNCKTLLVCRSELGTINHTLLSIEHLRARGIEIMALIMNGIPNDDNAKAIHTLSGGVPILCQIPPSTSIDDLTSLVPDLESLVGANSQSP</sequence>
<dbReference type="InterPro" id="IPR004472">
    <property type="entry name" value="DTB_synth_BioD"/>
</dbReference>
<dbReference type="SUPFAM" id="SSF52540">
    <property type="entry name" value="P-loop containing nucleoside triphosphate hydrolases"/>
    <property type="match status" value="1"/>
</dbReference>
<proteinExistence type="inferred from homology"/>
<dbReference type="PIRSF" id="PIRSF006755">
    <property type="entry name" value="DTB_synth"/>
    <property type="match status" value="1"/>
</dbReference>
<dbReference type="RefSeq" id="XP_001386590.2">
    <property type="nucleotide sequence ID" value="XM_001386553.1"/>
</dbReference>
<dbReference type="OrthoDB" id="425114at2759"/>
<keyword evidence="2" id="KW-1185">Reference proteome</keyword>
<dbReference type="GO" id="GO:0005524">
    <property type="term" value="F:ATP binding"/>
    <property type="evidence" value="ECO:0007669"/>
    <property type="project" value="InterPro"/>
</dbReference>
<name>A3M0N5_PICST</name>
<dbReference type="eggNOG" id="ENOG502RXZU">
    <property type="taxonomic scope" value="Eukaryota"/>
</dbReference>
<evidence type="ECO:0000313" key="2">
    <source>
        <dbReference type="Proteomes" id="UP000002258"/>
    </source>
</evidence>
<reference evidence="1 2" key="1">
    <citation type="journal article" date="2007" name="Nat. Biotechnol.">
        <title>Genome sequence of the lignocellulose-bioconverting and xylose-fermenting yeast Pichia stipitis.</title>
        <authorList>
            <person name="Jeffries T.W."/>
            <person name="Grigoriev I.V."/>
            <person name="Grimwood J."/>
            <person name="Laplaza J.M."/>
            <person name="Aerts A."/>
            <person name="Salamov A."/>
            <person name="Schmutz J."/>
            <person name="Lindquist E."/>
            <person name="Dehal P."/>
            <person name="Shapiro H."/>
            <person name="Jin Y.S."/>
            <person name="Passoth V."/>
            <person name="Richardson P.M."/>
        </authorList>
    </citation>
    <scope>NUCLEOTIDE SEQUENCE [LARGE SCALE GENOMIC DNA]</scope>
    <source>
        <strain evidence="2">ATCC 58785 / CBS 6054 / NBRC 10063 / NRRL Y-11545</strain>
    </source>
</reference>
<dbReference type="Proteomes" id="UP000002258">
    <property type="component" value="Chromosome 8"/>
</dbReference>
<dbReference type="EMBL" id="CP000502">
    <property type="protein sequence ID" value="ABN68561.2"/>
    <property type="molecule type" value="Genomic_DNA"/>
</dbReference>
<dbReference type="FunCoup" id="A3M0N5">
    <property type="interactions" value="121"/>
</dbReference>
<dbReference type="InParanoid" id="A3M0N5"/>
<gene>
    <name evidence="1" type="primary">BIO4</name>
    <name evidence="1" type="ORF">PICST_85593</name>
</gene>
<organism evidence="1 2">
    <name type="scientific">Scheffersomyces stipitis (strain ATCC 58785 / CBS 6054 / NBRC 10063 / NRRL Y-11545)</name>
    <name type="common">Yeast</name>
    <name type="synonym">Pichia stipitis</name>
    <dbReference type="NCBI Taxonomy" id="322104"/>
    <lineage>
        <taxon>Eukaryota</taxon>
        <taxon>Fungi</taxon>
        <taxon>Dikarya</taxon>
        <taxon>Ascomycota</taxon>
        <taxon>Saccharomycotina</taxon>
        <taxon>Pichiomycetes</taxon>
        <taxon>Debaryomycetaceae</taxon>
        <taxon>Scheffersomyces</taxon>
    </lineage>
</organism>
<dbReference type="Gene3D" id="3.40.50.300">
    <property type="entry name" value="P-loop containing nucleotide triphosphate hydrolases"/>
    <property type="match status" value="1"/>
</dbReference>
<evidence type="ECO:0000313" key="1">
    <source>
        <dbReference type="EMBL" id="ABN68561.2"/>
    </source>
</evidence>
<dbReference type="PANTHER" id="PTHR43210">
    <property type="entry name" value="DETHIOBIOTIN SYNTHETASE"/>
    <property type="match status" value="1"/>
</dbReference>
<keyword evidence="1" id="KW-0436">Ligase</keyword>
<dbReference type="AlphaFoldDB" id="A3M0N5"/>
<dbReference type="GO" id="GO:0004141">
    <property type="term" value="F:dethiobiotin synthase activity"/>
    <property type="evidence" value="ECO:0007669"/>
    <property type="project" value="UniProtKB-EC"/>
</dbReference>
<dbReference type="CDD" id="cd03109">
    <property type="entry name" value="DTBS"/>
    <property type="match status" value="1"/>
</dbReference>
<dbReference type="STRING" id="322104.A3M0N5"/>
<protein>
    <submittedName>
        <fullName evidence="1">Dethiobiotin synthetase</fullName>
        <ecNumber evidence="1">6.3.3.3</ecNumber>
    </submittedName>
</protein>
<dbReference type="OMA" id="NPIVIFQ"/>
<dbReference type="EC" id="6.3.3.3" evidence="1"/>
<dbReference type="GeneID" id="4841107"/>
<dbReference type="HAMAP" id="MF_00336">
    <property type="entry name" value="BioD"/>
    <property type="match status" value="1"/>
</dbReference>
<dbReference type="GO" id="GO:0009102">
    <property type="term" value="P:biotin biosynthetic process"/>
    <property type="evidence" value="ECO:0007669"/>
    <property type="project" value="UniProtKB-UniPathway"/>
</dbReference>
<dbReference type="KEGG" id="pic:PICST_85593"/>
<dbReference type="NCBIfam" id="TIGR00347">
    <property type="entry name" value="bioD"/>
    <property type="match status" value="1"/>
</dbReference>
<dbReference type="GO" id="GO:0000287">
    <property type="term" value="F:magnesium ion binding"/>
    <property type="evidence" value="ECO:0007669"/>
    <property type="project" value="InterPro"/>
</dbReference>
<dbReference type="PANTHER" id="PTHR43210:SF5">
    <property type="entry name" value="DETHIOBIOTIN SYNTHETASE"/>
    <property type="match status" value="1"/>
</dbReference>
<dbReference type="InterPro" id="IPR027417">
    <property type="entry name" value="P-loop_NTPase"/>
</dbReference>
<dbReference type="HOGENOM" id="CLU_072551_3_1_1"/>
<dbReference type="UniPathway" id="UPA00078"/>